<accession>A0A087UVH5</accession>
<feature type="domain" description="S1 motif" evidence="5">
    <location>
        <begin position="196"/>
        <end position="267"/>
    </location>
</feature>
<keyword evidence="1" id="KW-0808">Transferase</keyword>
<dbReference type="STRING" id="407821.A0A087UVH5"/>
<dbReference type="OrthoDB" id="437922at2759"/>
<dbReference type="SMART" id="SM00322">
    <property type="entry name" value="KH"/>
    <property type="match status" value="1"/>
</dbReference>
<keyword evidence="3 4" id="KW-0694">RNA-binding</keyword>
<evidence type="ECO:0000259" key="5">
    <source>
        <dbReference type="PROSITE" id="PS50126"/>
    </source>
</evidence>
<dbReference type="Pfam" id="PF00013">
    <property type="entry name" value="KH_1"/>
    <property type="match status" value="1"/>
</dbReference>
<dbReference type="InterPro" id="IPR036612">
    <property type="entry name" value="KH_dom_type_1_sf"/>
</dbReference>
<dbReference type="EMBL" id="KK121844">
    <property type="protein sequence ID" value="KFM81364.1"/>
    <property type="molecule type" value="Genomic_DNA"/>
</dbReference>
<gene>
    <name evidence="6" type="ORF">X975_13258</name>
</gene>
<dbReference type="PANTHER" id="PTHR11252:SF0">
    <property type="entry name" value="POLYRIBONUCLEOTIDE NUCLEOTIDYLTRANSFERASE 1, MITOCHONDRIAL"/>
    <property type="match status" value="1"/>
</dbReference>
<dbReference type="FunFam" id="3.30.1370.10:FF:000001">
    <property type="entry name" value="Polyribonucleotide nucleotidyltransferase"/>
    <property type="match status" value="1"/>
</dbReference>
<feature type="non-terminal residue" evidence="6">
    <location>
        <position position="294"/>
    </location>
</feature>
<evidence type="ECO:0000256" key="1">
    <source>
        <dbReference type="ARBA" id="ARBA00022679"/>
    </source>
</evidence>
<dbReference type="InterPro" id="IPR012340">
    <property type="entry name" value="NA-bd_OB-fold"/>
</dbReference>
<dbReference type="SUPFAM" id="SSF50249">
    <property type="entry name" value="Nucleic acid-binding proteins"/>
    <property type="match status" value="1"/>
</dbReference>
<evidence type="ECO:0000256" key="3">
    <source>
        <dbReference type="ARBA" id="ARBA00022884"/>
    </source>
</evidence>
<evidence type="ECO:0000313" key="6">
    <source>
        <dbReference type="EMBL" id="KFM81364.1"/>
    </source>
</evidence>
<keyword evidence="7" id="KW-1185">Reference proteome</keyword>
<dbReference type="InterPro" id="IPR004088">
    <property type="entry name" value="KH_dom_type_1"/>
</dbReference>
<sequence length="294" mass="32076">MASVCGGSLALMDAGVPISAPVAGVAVGLISVPNTEKPYELMDYRILTDILGIEDYLGDMDFKMAGTKKGITAVQLDTKVPGLPLKVIMEALVQGSDGKNKILNIMAAAISKPREEKKDNWPISEKLEVPVHKLSHFFGFGGYNIKKLRNDTGVQLTNIENGVFSIFAPNAAAMAEAKEVIDKLLTQEKEPQLEFGAIYTAKIVEIREVGVMVTLYPNMKPALVHNSQLDQRKIHHPSALGLEEGQEIQVKFFGRDPASGSMRLSRRVLQSVPSQIVHNYHGSKNLSEAKKPDS</sequence>
<organism evidence="6 7">
    <name type="scientific">Stegodyphus mimosarum</name>
    <name type="common">African social velvet spider</name>
    <dbReference type="NCBI Taxonomy" id="407821"/>
    <lineage>
        <taxon>Eukaryota</taxon>
        <taxon>Metazoa</taxon>
        <taxon>Ecdysozoa</taxon>
        <taxon>Arthropoda</taxon>
        <taxon>Chelicerata</taxon>
        <taxon>Arachnida</taxon>
        <taxon>Araneae</taxon>
        <taxon>Araneomorphae</taxon>
        <taxon>Entelegynae</taxon>
        <taxon>Eresoidea</taxon>
        <taxon>Eresidae</taxon>
        <taxon>Stegodyphus</taxon>
    </lineage>
</organism>
<evidence type="ECO:0000256" key="4">
    <source>
        <dbReference type="PROSITE-ProRule" id="PRU00117"/>
    </source>
</evidence>
<dbReference type="InterPro" id="IPR004087">
    <property type="entry name" value="KH_dom"/>
</dbReference>
<dbReference type="GO" id="GO:0000958">
    <property type="term" value="P:mitochondrial mRNA catabolic process"/>
    <property type="evidence" value="ECO:0007669"/>
    <property type="project" value="TreeGrafter"/>
</dbReference>
<dbReference type="Proteomes" id="UP000054359">
    <property type="component" value="Unassembled WGS sequence"/>
</dbReference>
<evidence type="ECO:0000313" key="7">
    <source>
        <dbReference type="Proteomes" id="UP000054359"/>
    </source>
</evidence>
<dbReference type="InterPro" id="IPR003029">
    <property type="entry name" value="S1_domain"/>
</dbReference>
<keyword evidence="2" id="KW-0548">Nucleotidyltransferase</keyword>
<dbReference type="FunFam" id="2.40.50.140:FF:000113">
    <property type="entry name" value="polyribonucleotide nucleotidyltransferase 1, mitochondrial"/>
    <property type="match status" value="1"/>
</dbReference>
<dbReference type="Gene3D" id="2.40.50.140">
    <property type="entry name" value="Nucleic acid-binding proteins"/>
    <property type="match status" value="1"/>
</dbReference>
<name>A0A087UVH5_STEMI</name>
<dbReference type="GO" id="GO:0005829">
    <property type="term" value="C:cytosol"/>
    <property type="evidence" value="ECO:0007669"/>
    <property type="project" value="TreeGrafter"/>
</dbReference>
<dbReference type="CDD" id="cd00164">
    <property type="entry name" value="S1_like"/>
    <property type="match status" value="1"/>
</dbReference>
<dbReference type="GO" id="GO:0003723">
    <property type="term" value="F:RNA binding"/>
    <property type="evidence" value="ECO:0007669"/>
    <property type="project" value="UniProtKB-UniRule"/>
</dbReference>
<dbReference type="SUPFAM" id="SSF55666">
    <property type="entry name" value="Ribonuclease PH domain 2-like"/>
    <property type="match status" value="1"/>
</dbReference>
<dbReference type="GO" id="GO:0000175">
    <property type="term" value="F:3'-5'-RNA exonuclease activity"/>
    <property type="evidence" value="ECO:0007669"/>
    <property type="project" value="TreeGrafter"/>
</dbReference>
<dbReference type="SUPFAM" id="SSF54791">
    <property type="entry name" value="Eukaryotic type KH-domain (KH-domain type I)"/>
    <property type="match status" value="1"/>
</dbReference>
<dbReference type="GO" id="GO:0004654">
    <property type="term" value="F:polyribonucleotide nucleotidyltransferase activity"/>
    <property type="evidence" value="ECO:0007669"/>
    <property type="project" value="InterPro"/>
</dbReference>
<dbReference type="Pfam" id="PF00575">
    <property type="entry name" value="S1"/>
    <property type="match status" value="1"/>
</dbReference>
<proteinExistence type="predicted"/>
<dbReference type="InterPro" id="IPR036345">
    <property type="entry name" value="ExoRNase_PH_dom2_sf"/>
</dbReference>
<dbReference type="AlphaFoldDB" id="A0A087UVH5"/>
<reference evidence="6 7" key="1">
    <citation type="submission" date="2013-11" db="EMBL/GenBank/DDBJ databases">
        <title>Genome sequencing of Stegodyphus mimosarum.</title>
        <authorList>
            <person name="Bechsgaard J."/>
        </authorList>
    </citation>
    <scope>NUCLEOTIDE SEQUENCE [LARGE SCALE GENOMIC DNA]</scope>
</reference>
<dbReference type="OMA" id="VITVQYL"/>
<protein>
    <recommendedName>
        <fullName evidence="5">S1 motif domain-containing protein</fullName>
    </recommendedName>
</protein>
<evidence type="ECO:0000256" key="2">
    <source>
        <dbReference type="ARBA" id="ARBA00022695"/>
    </source>
</evidence>
<dbReference type="Gene3D" id="3.30.230.70">
    <property type="entry name" value="GHMP Kinase, N-terminal domain"/>
    <property type="match status" value="1"/>
</dbReference>
<dbReference type="PROSITE" id="PS50126">
    <property type="entry name" value="S1"/>
    <property type="match status" value="1"/>
</dbReference>
<dbReference type="Gene3D" id="3.30.1370.10">
    <property type="entry name" value="K Homology domain, type 1"/>
    <property type="match status" value="1"/>
</dbReference>
<dbReference type="InterPro" id="IPR012162">
    <property type="entry name" value="PNPase"/>
</dbReference>
<dbReference type="InterPro" id="IPR027408">
    <property type="entry name" value="PNPase/RNase_PH_dom_sf"/>
</dbReference>
<dbReference type="PROSITE" id="PS50084">
    <property type="entry name" value="KH_TYPE_1"/>
    <property type="match status" value="1"/>
</dbReference>
<dbReference type="PANTHER" id="PTHR11252">
    <property type="entry name" value="POLYRIBONUCLEOTIDE NUCLEOTIDYLTRANSFERASE"/>
    <property type="match status" value="1"/>
</dbReference>
<dbReference type="GO" id="GO:0000965">
    <property type="term" value="P:mitochondrial RNA 3'-end processing"/>
    <property type="evidence" value="ECO:0007669"/>
    <property type="project" value="TreeGrafter"/>
</dbReference>
<dbReference type="GO" id="GO:0005739">
    <property type="term" value="C:mitochondrion"/>
    <property type="evidence" value="ECO:0007669"/>
    <property type="project" value="TreeGrafter"/>
</dbReference>